<gene>
    <name evidence="1" type="ORF">PACILC2_16630</name>
</gene>
<evidence type="ECO:0000313" key="1">
    <source>
        <dbReference type="EMBL" id="GIQ63095.1"/>
    </source>
</evidence>
<accession>A0ABQ4N4K1</accession>
<protein>
    <submittedName>
        <fullName evidence="1">Uncharacterized protein</fullName>
    </submittedName>
</protein>
<reference evidence="1 2" key="1">
    <citation type="submission" date="2021-04" db="EMBL/GenBank/DDBJ databases">
        <title>Draft genome sequence of Paenibacillus cisolokensis, LC2-13A.</title>
        <authorList>
            <person name="Uke A."/>
            <person name="Chhe C."/>
            <person name="Baramee S."/>
            <person name="Kosugi A."/>
        </authorList>
    </citation>
    <scope>NUCLEOTIDE SEQUENCE [LARGE SCALE GENOMIC DNA]</scope>
    <source>
        <strain evidence="1 2">LC2-13A</strain>
    </source>
</reference>
<organism evidence="1 2">
    <name type="scientific">Paenibacillus cisolokensis</name>
    <dbReference type="NCBI Taxonomy" id="1658519"/>
    <lineage>
        <taxon>Bacteria</taxon>
        <taxon>Bacillati</taxon>
        <taxon>Bacillota</taxon>
        <taxon>Bacilli</taxon>
        <taxon>Bacillales</taxon>
        <taxon>Paenibacillaceae</taxon>
        <taxon>Paenibacillus</taxon>
    </lineage>
</organism>
<evidence type="ECO:0000313" key="2">
    <source>
        <dbReference type="Proteomes" id="UP000680304"/>
    </source>
</evidence>
<name>A0ABQ4N4K1_9BACL</name>
<sequence length="70" mass="8063">MNRKKQTARNNTGRLRVYQGVMPLCGYRISVLGLFQQDKDLAFGLQNGMDVGLPDYLRFRLFLISVILLE</sequence>
<dbReference type="EMBL" id="BOVJ01000053">
    <property type="protein sequence ID" value="GIQ63095.1"/>
    <property type="molecule type" value="Genomic_DNA"/>
</dbReference>
<comment type="caution">
    <text evidence="1">The sequence shown here is derived from an EMBL/GenBank/DDBJ whole genome shotgun (WGS) entry which is preliminary data.</text>
</comment>
<proteinExistence type="predicted"/>
<keyword evidence="2" id="KW-1185">Reference proteome</keyword>
<dbReference type="Proteomes" id="UP000680304">
    <property type="component" value="Unassembled WGS sequence"/>
</dbReference>